<dbReference type="KEGG" id="cdev:CIGN_1023"/>
<protein>
    <submittedName>
        <fullName evidence="1">Membrane protein, YGGT family</fullName>
    </submittedName>
</protein>
<dbReference type="AlphaFoldDB" id="A0A1X9SSW0"/>
<dbReference type="GO" id="GO:0016020">
    <property type="term" value="C:membrane"/>
    <property type="evidence" value="ECO:0007669"/>
    <property type="project" value="InterPro"/>
</dbReference>
<evidence type="ECO:0000313" key="2">
    <source>
        <dbReference type="Proteomes" id="UP000194309"/>
    </source>
</evidence>
<gene>
    <name evidence="1" type="ORF">CIGN_1023</name>
</gene>
<dbReference type="InterPro" id="IPR003425">
    <property type="entry name" value="CCB3/YggT"/>
</dbReference>
<proteinExistence type="predicted"/>
<accession>A0A1X9SSW0</accession>
<dbReference type="OrthoDB" id="47652at2"/>
<reference evidence="1 2" key="1">
    <citation type="journal article" date="2017" name="Genome Biol. Evol.">
        <title>Comparative Genomic Analysis Identifies a Campylobacter Clade Deficient in Selenium Metabolism.</title>
        <authorList>
            <person name="Miller W.G."/>
            <person name="Yee E."/>
            <person name="Lopes B.S."/>
            <person name="Chapman M.H."/>
            <person name="Huynh S."/>
            <person name="Bono J.L."/>
            <person name="Parker C.T."/>
            <person name="Strachan N.J.C."/>
            <person name="Forbes K.J."/>
        </authorList>
    </citation>
    <scope>NUCLEOTIDE SEQUENCE [LARGE SCALE GENOMIC DNA]</scope>
    <source>
        <strain evidence="1 2">NCTC 13003</strain>
    </source>
</reference>
<evidence type="ECO:0000313" key="1">
    <source>
        <dbReference type="EMBL" id="ARQ99302.1"/>
    </source>
</evidence>
<accession>A0A381D9N3</accession>
<dbReference type="EMBL" id="CP018788">
    <property type="protein sequence ID" value="ARQ99302.1"/>
    <property type="molecule type" value="Genomic_DNA"/>
</dbReference>
<dbReference type="Proteomes" id="UP000194309">
    <property type="component" value="Chromosome"/>
</dbReference>
<dbReference type="Pfam" id="PF02325">
    <property type="entry name" value="CCB3_YggT"/>
    <property type="match status" value="1"/>
</dbReference>
<name>A0A1X9SSW0_9BACT</name>
<dbReference type="STRING" id="1660064.CIGN_1023"/>
<keyword evidence="2" id="KW-1185">Reference proteome</keyword>
<sequence length="99" mass="11226">MTILSHFIISVVDILEIVIRAYTFIIIAAALVSWVRPDPFNPIVQLLYRLSAPAYNLIRKLRIPTIFGGIDIAPIIILLALEFISRFVLGYIRALAYQI</sequence>
<organism evidence="1 2">
    <name type="scientific">Campylobacter devanensis</name>
    <dbReference type="NCBI Taxonomy" id="3161138"/>
    <lineage>
        <taxon>Bacteria</taxon>
        <taxon>Pseudomonadati</taxon>
        <taxon>Campylobacterota</taxon>
        <taxon>Epsilonproteobacteria</taxon>
        <taxon>Campylobacterales</taxon>
        <taxon>Campylobacteraceae</taxon>
        <taxon>Campylobacter</taxon>
    </lineage>
</organism>